<dbReference type="PANTHER" id="PTHR11487:SF0">
    <property type="entry name" value="S-ACYL FATTY ACID SYNTHASE THIOESTERASE, MEDIUM CHAIN"/>
    <property type="match status" value="1"/>
</dbReference>
<proteinExistence type="inferred from homology"/>
<accession>A0A5R9EGI8</accession>
<dbReference type="EMBL" id="VAWE01000001">
    <property type="protein sequence ID" value="TLQ48315.1"/>
    <property type="molecule type" value="Genomic_DNA"/>
</dbReference>
<gene>
    <name evidence="4" type="ORF">FEF34_18585</name>
</gene>
<feature type="compositionally biased region" description="Basic residues" evidence="2">
    <location>
        <begin position="418"/>
        <end position="428"/>
    </location>
</feature>
<dbReference type="PANTHER" id="PTHR11487">
    <property type="entry name" value="THIOESTERASE"/>
    <property type="match status" value="1"/>
</dbReference>
<feature type="compositionally biased region" description="Low complexity" evidence="2">
    <location>
        <begin position="305"/>
        <end position="316"/>
    </location>
</feature>
<dbReference type="Pfam" id="PF00975">
    <property type="entry name" value="Thioesterase"/>
    <property type="match status" value="1"/>
</dbReference>
<dbReference type="Gene3D" id="3.40.50.1820">
    <property type="entry name" value="alpha/beta hydrolase"/>
    <property type="match status" value="1"/>
</dbReference>
<feature type="compositionally biased region" description="Basic and acidic residues" evidence="2">
    <location>
        <begin position="168"/>
        <end position="186"/>
    </location>
</feature>
<dbReference type="SUPFAM" id="SSF53474">
    <property type="entry name" value="alpha/beta-Hydrolases"/>
    <property type="match status" value="1"/>
</dbReference>
<name>A0A5R9EGI8_9ACTN</name>
<feature type="compositionally biased region" description="Basic residues" evidence="2">
    <location>
        <begin position="450"/>
        <end position="459"/>
    </location>
</feature>
<evidence type="ECO:0000259" key="3">
    <source>
        <dbReference type="Pfam" id="PF00975"/>
    </source>
</evidence>
<dbReference type="InterPro" id="IPR029058">
    <property type="entry name" value="AB_hydrolase_fold"/>
</dbReference>
<feature type="compositionally biased region" description="Basic residues" evidence="2">
    <location>
        <begin position="239"/>
        <end position="255"/>
    </location>
</feature>
<comment type="similarity">
    <text evidence="1">Belongs to the thioesterase family.</text>
</comment>
<feature type="domain" description="Thioesterase" evidence="3">
    <location>
        <begin position="26"/>
        <end position="104"/>
    </location>
</feature>
<organism evidence="4 5">
    <name type="scientific">Streptomyces marianii</name>
    <dbReference type="NCBI Taxonomy" id="1817406"/>
    <lineage>
        <taxon>Bacteria</taxon>
        <taxon>Bacillati</taxon>
        <taxon>Actinomycetota</taxon>
        <taxon>Actinomycetes</taxon>
        <taxon>Kitasatosporales</taxon>
        <taxon>Streptomycetaceae</taxon>
        <taxon>Streptomyces</taxon>
    </lineage>
</organism>
<reference evidence="4 5" key="1">
    <citation type="submission" date="2019-05" db="EMBL/GenBank/DDBJ databases">
        <title>Streptomyces marianii sp. nov., a novel marine actinomycete from southern coast of India.</title>
        <authorList>
            <person name="Iniyan A.M."/>
            <person name="Wink J."/>
            <person name="Ramprasad E."/>
            <person name="Ramana C.V."/>
            <person name="Bunk B."/>
            <person name="Sproer C."/>
            <person name="Joseph F.-J.R.S."/>
            <person name="Vincent S.G.P."/>
        </authorList>
    </citation>
    <scope>NUCLEOTIDE SEQUENCE [LARGE SCALE GENOMIC DNA]</scope>
    <source>
        <strain evidence="4 5">ICN19</strain>
    </source>
</reference>
<evidence type="ECO:0000256" key="1">
    <source>
        <dbReference type="ARBA" id="ARBA00007169"/>
    </source>
</evidence>
<protein>
    <submittedName>
        <fullName evidence="4">Alpha/beta hydrolase</fullName>
    </submittedName>
</protein>
<dbReference type="Proteomes" id="UP000305921">
    <property type="component" value="Unassembled WGS sequence"/>
</dbReference>
<feature type="region of interest" description="Disordered" evidence="2">
    <location>
        <begin position="121"/>
        <end position="459"/>
    </location>
</feature>
<keyword evidence="4" id="KW-0378">Hydrolase</keyword>
<evidence type="ECO:0000256" key="2">
    <source>
        <dbReference type="SAM" id="MobiDB-lite"/>
    </source>
</evidence>
<keyword evidence="5" id="KW-1185">Reference proteome</keyword>
<dbReference type="OrthoDB" id="8480037at2"/>
<dbReference type="AlphaFoldDB" id="A0A5R9EGI8"/>
<sequence>MTTTTYKPGHGGWIRQYHEPGGDGPTLVCFPHAGGSAATYHSLSAKLSAGNRVLLVQYPGRQDRLAEQPLEDLRQLADQVVEALTPWLDGPLVLFGHSMGSVLACHRLGLSPWPGPLPLPPREPCPGHEHRHQLPRPYQAHPRDTGPGDGPDPCNLARRRRRGPHVPAHADGRRRPDHSAFDRPDPALRPQPAARPGRRHVEGAVDDQQPRPRGSHRQAPYPPPVCPRRRGLRGTGRAGRLRPRIRGRTPRRPVHRPQPDTHRASAVPGHVAGRRAQQWHGDPHSGGQPALLRPVRQGARAARHLSLCRPLPGLRSRLPRRPPPLPPHQERGGPLAGAQEPPPGPRARRPPLQRGRPRRTRRQALAHGAGRQPDHRHVPPRCPPPAGRPLERFGSPGRHGHRHVRERHVGQQPGHGERPRRRLVRPHRQAQGPPRDRRTATGAGQEAPVRLRRLPRRSP</sequence>
<dbReference type="InterPro" id="IPR001031">
    <property type="entry name" value="Thioesterase"/>
</dbReference>
<dbReference type="GO" id="GO:0008610">
    <property type="term" value="P:lipid biosynthetic process"/>
    <property type="evidence" value="ECO:0007669"/>
    <property type="project" value="TreeGrafter"/>
</dbReference>
<dbReference type="InterPro" id="IPR012223">
    <property type="entry name" value="TEII"/>
</dbReference>
<evidence type="ECO:0000313" key="5">
    <source>
        <dbReference type="Proteomes" id="UP000305921"/>
    </source>
</evidence>
<comment type="caution">
    <text evidence="4">The sequence shown here is derived from an EMBL/GenBank/DDBJ whole genome shotgun (WGS) entry which is preliminary data.</text>
</comment>
<dbReference type="GO" id="GO:0016787">
    <property type="term" value="F:hydrolase activity"/>
    <property type="evidence" value="ECO:0007669"/>
    <property type="project" value="UniProtKB-KW"/>
</dbReference>
<feature type="compositionally biased region" description="Basic residues" evidence="2">
    <location>
        <begin position="346"/>
        <end position="364"/>
    </location>
</feature>
<evidence type="ECO:0000313" key="4">
    <source>
        <dbReference type="EMBL" id="TLQ48315.1"/>
    </source>
</evidence>